<dbReference type="Proteomes" id="UP000077755">
    <property type="component" value="Chromosome 1"/>
</dbReference>
<name>A0AAF0W448_DAUCS</name>
<proteinExistence type="predicted"/>
<feature type="transmembrane region" description="Helical" evidence="1">
    <location>
        <begin position="274"/>
        <end position="293"/>
    </location>
</feature>
<keyword evidence="1" id="KW-0812">Transmembrane</keyword>
<dbReference type="PANTHER" id="PTHR34677:SF3">
    <property type="entry name" value="BACTERIAL IG-LIKE DOMAIN-CONTAINING PROTEIN"/>
    <property type="match status" value="1"/>
</dbReference>
<keyword evidence="3" id="KW-1185">Reference proteome</keyword>
<reference evidence="2" key="1">
    <citation type="journal article" date="2016" name="Nat. Genet.">
        <title>A high-quality carrot genome assembly provides new insights into carotenoid accumulation and asterid genome evolution.</title>
        <authorList>
            <person name="Iorizzo M."/>
            <person name="Ellison S."/>
            <person name="Senalik D."/>
            <person name="Zeng P."/>
            <person name="Satapoomin P."/>
            <person name="Huang J."/>
            <person name="Bowman M."/>
            <person name="Iovene M."/>
            <person name="Sanseverino W."/>
            <person name="Cavagnaro P."/>
            <person name="Yildiz M."/>
            <person name="Macko-Podgorni A."/>
            <person name="Moranska E."/>
            <person name="Grzebelus E."/>
            <person name="Grzebelus D."/>
            <person name="Ashrafi H."/>
            <person name="Zheng Z."/>
            <person name="Cheng S."/>
            <person name="Spooner D."/>
            <person name="Van Deynze A."/>
            <person name="Simon P."/>
        </authorList>
    </citation>
    <scope>NUCLEOTIDE SEQUENCE</scope>
    <source>
        <tissue evidence="2">Leaf</tissue>
    </source>
</reference>
<feature type="transmembrane region" description="Helical" evidence="1">
    <location>
        <begin position="242"/>
        <end position="262"/>
    </location>
</feature>
<sequence>MSLLVRWRFQTSVNEILSVLRFEFIFIILSIPCVSQSSAFVIKGGTTGGILTGAMLLVIPGGLILLTSFFIVIVIFPGNFVQYKEVRYTDRNRNRMTNLWQLFTGKASTGKWFYGERLPSSIIQRFGIIFENTKGPPIYIVIDQNDPNQMPRWTESGQNGIGSMRALSSDDGIEETIASVSTRHLGCLRSSYVILDLTRRVALGILSGVHSSRGTNQNLYALIITLVQVLYLFTLKPHIRRAVHVVETISLLCEAGVFRLAIITSRTDAADKNTVGYIMLALLFCIAFVSQIINQWYHHKISFEILTASAGLI</sequence>
<reference evidence="2" key="2">
    <citation type="submission" date="2022-03" db="EMBL/GenBank/DDBJ databases">
        <title>Draft title - Genomic analysis of global carrot germplasm unveils the trajectory of domestication and the origin of high carotenoid orange carrot.</title>
        <authorList>
            <person name="Iorizzo M."/>
            <person name="Ellison S."/>
            <person name="Senalik D."/>
            <person name="Macko-Podgorni A."/>
            <person name="Grzebelus D."/>
            <person name="Bostan H."/>
            <person name="Rolling W."/>
            <person name="Curaba J."/>
            <person name="Simon P."/>
        </authorList>
    </citation>
    <scope>NUCLEOTIDE SEQUENCE</scope>
    <source>
        <tissue evidence="2">Leaf</tissue>
    </source>
</reference>
<feature type="transmembrane region" description="Helical" evidence="1">
    <location>
        <begin position="20"/>
        <end position="42"/>
    </location>
</feature>
<feature type="transmembrane region" description="Helical" evidence="1">
    <location>
        <begin position="54"/>
        <end position="76"/>
    </location>
</feature>
<protein>
    <submittedName>
        <fullName evidence="2">Uncharacterized protein</fullName>
    </submittedName>
</protein>
<accession>A0AAF0W448</accession>
<evidence type="ECO:0000313" key="2">
    <source>
        <dbReference type="EMBL" id="WOG81776.1"/>
    </source>
</evidence>
<gene>
    <name evidence="2" type="ORF">DCAR_0100927</name>
</gene>
<dbReference type="AlphaFoldDB" id="A0AAF0W448"/>
<keyword evidence="1" id="KW-1133">Transmembrane helix</keyword>
<keyword evidence="1" id="KW-0472">Membrane</keyword>
<evidence type="ECO:0000313" key="3">
    <source>
        <dbReference type="Proteomes" id="UP000077755"/>
    </source>
</evidence>
<evidence type="ECO:0000256" key="1">
    <source>
        <dbReference type="SAM" id="Phobius"/>
    </source>
</evidence>
<dbReference type="EMBL" id="CP093343">
    <property type="protein sequence ID" value="WOG81776.1"/>
    <property type="molecule type" value="Genomic_DNA"/>
</dbReference>
<organism evidence="2 3">
    <name type="scientific">Daucus carota subsp. sativus</name>
    <name type="common">Carrot</name>
    <dbReference type="NCBI Taxonomy" id="79200"/>
    <lineage>
        <taxon>Eukaryota</taxon>
        <taxon>Viridiplantae</taxon>
        <taxon>Streptophyta</taxon>
        <taxon>Embryophyta</taxon>
        <taxon>Tracheophyta</taxon>
        <taxon>Spermatophyta</taxon>
        <taxon>Magnoliopsida</taxon>
        <taxon>eudicotyledons</taxon>
        <taxon>Gunneridae</taxon>
        <taxon>Pentapetalae</taxon>
        <taxon>asterids</taxon>
        <taxon>campanulids</taxon>
        <taxon>Apiales</taxon>
        <taxon>Apiaceae</taxon>
        <taxon>Apioideae</taxon>
        <taxon>Scandiceae</taxon>
        <taxon>Daucinae</taxon>
        <taxon>Daucus</taxon>
        <taxon>Daucus sect. Daucus</taxon>
    </lineage>
</organism>
<feature type="transmembrane region" description="Helical" evidence="1">
    <location>
        <begin position="219"/>
        <end position="235"/>
    </location>
</feature>
<dbReference type="PANTHER" id="PTHR34677">
    <property type="match status" value="1"/>
</dbReference>